<dbReference type="CDD" id="cd06578">
    <property type="entry name" value="HemD"/>
    <property type="match status" value="1"/>
</dbReference>
<gene>
    <name evidence="2" type="ORF">BC777_2126</name>
</gene>
<dbReference type="EMBL" id="PGTY01000002">
    <property type="protein sequence ID" value="PJI85779.1"/>
    <property type="molecule type" value="Genomic_DNA"/>
</dbReference>
<dbReference type="AlphaFoldDB" id="A0A2M8W4D5"/>
<dbReference type="SUPFAM" id="SSF69618">
    <property type="entry name" value="HemD-like"/>
    <property type="match status" value="1"/>
</dbReference>
<dbReference type="GO" id="GO:0033014">
    <property type="term" value="P:tetrapyrrole biosynthetic process"/>
    <property type="evidence" value="ECO:0007669"/>
    <property type="project" value="InterPro"/>
</dbReference>
<evidence type="ECO:0000259" key="1">
    <source>
        <dbReference type="Pfam" id="PF02602"/>
    </source>
</evidence>
<proteinExistence type="predicted"/>
<feature type="domain" description="Tetrapyrrole biosynthesis uroporphyrinogen III synthase" evidence="1">
    <location>
        <begin position="41"/>
        <end position="232"/>
    </location>
</feature>
<dbReference type="InterPro" id="IPR003754">
    <property type="entry name" value="4pyrrol_synth_uPrphyn_synth"/>
</dbReference>
<reference evidence="2 3" key="1">
    <citation type="submission" date="2017-11" db="EMBL/GenBank/DDBJ databases">
        <title>Genomic Encyclopedia of Archaeal and Bacterial Type Strains, Phase II (KMG-II): From Individual Species to Whole Genera.</title>
        <authorList>
            <person name="Goeker M."/>
        </authorList>
    </citation>
    <scope>NUCLEOTIDE SEQUENCE [LARGE SCALE GENOMIC DNA]</scope>
    <source>
        <strain evidence="2 3">DSM 29128</strain>
    </source>
</reference>
<evidence type="ECO:0000313" key="2">
    <source>
        <dbReference type="EMBL" id="PJI85779.1"/>
    </source>
</evidence>
<name>A0A2M8W4D5_9RHOB</name>
<sequence>MPQRANNGASMMPTVILTRPKAQSESFAAELRAGWDGPPVDIIVSPLIEIVSVKVTCPAPDAVIFTSANGVSASGQFGLPQGLNAWCVGPKTAKLAHDAGFDPIVGPGDADGLVADVIAARPKGKLAHIRGMHARGDISIRLNAAGITCADVVAYDQKALALTPEAKSTIAAQNTVIFPLFSPRSATILNDKGPFVAPTLVIALSEAVKSAVSPNISRQITVADRPDGSAMLAAVLEMLRAQIGRS</sequence>
<keyword evidence="3" id="KW-1185">Reference proteome</keyword>
<dbReference type="Gene3D" id="3.40.50.10090">
    <property type="match status" value="1"/>
</dbReference>
<accession>A0A2M8W4D5</accession>
<dbReference type="GO" id="GO:0004852">
    <property type="term" value="F:uroporphyrinogen-III synthase activity"/>
    <property type="evidence" value="ECO:0007669"/>
    <property type="project" value="InterPro"/>
</dbReference>
<dbReference type="InterPro" id="IPR036108">
    <property type="entry name" value="4pyrrol_syn_uPrphyn_synt_sf"/>
</dbReference>
<organism evidence="2 3">
    <name type="scientific">Yoonia maricola</name>
    <dbReference type="NCBI Taxonomy" id="420999"/>
    <lineage>
        <taxon>Bacteria</taxon>
        <taxon>Pseudomonadati</taxon>
        <taxon>Pseudomonadota</taxon>
        <taxon>Alphaproteobacteria</taxon>
        <taxon>Rhodobacterales</taxon>
        <taxon>Paracoccaceae</taxon>
        <taxon>Yoonia</taxon>
    </lineage>
</organism>
<dbReference type="Pfam" id="PF02602">
    <property type="entry name" value="HEM4"/>
    <property type="match status" value="1"/>
</dbReference>
<evidence type="ECO:0000313" key="3">
    <source>
        <dbReference type="Proteomes" id="UP000228531"/>
    </source>
</evidence>
<dbReference type="Proteomes" id="UP000228531">
    <property type="component" value="Unassembled WGS sequence"/>
</dbReference>
<comment type="caution">
    <text evidence="2">The sequence shown here is derived from an EMBL/GenBank/DDBJ whole genome shotgun (WGS) entry which is preliminary data.</text>
</comment>
<protein>
    <submittedName>
        <fullName evidence="2">Uroporphyrinogen-III synthase</fullName>
    </submittedName>
</protein>